<protein>
    <submittedName>
        <fullName evidence="2">Uncharacterized protein</fullName>
    </submittedName>
</protein>
<dbReference type="EMBL" id="PP810246">
    <property type="protein sequence ID" value="XCH42348.1"/>
    <property type="molecule type" value="Genomic_DNA"/>
</dbReference>
<feature type="region of interest" description="Disordered" evidence="1">
    <location>
        <begin position="7"/>
        <end position="27"/>
    </location>
</feature>
<sequence length="65" mass="7338">MVLEYVLSHENQNDSTKSHAPRGANSHEMGDHLLLKHTNIFKGNICVQDDTPVAAHLLGWHNTFF</sequence>
<accession>A0AAU8GK43</accession>
<proteinExistence type="predicted"/>
<reference evidence="2" key="1">
    <citation type="submission" date="2024-05" db="EMBL/GenBank/DDBJ databases">
        <title>This phage originates from the Bacteriophage catalogue of the Bacteriophage Competence Centre, Department of Microbiology und Biotechnology, Max Rubner-Institut, Kiel, Germany.</title>
        <authorList>
            <person name="Sprotte S."/>
            <person name="Brinks E."/>
        </authorList>
    </citation>
    <scope>NUCLEOTIDE SEQUENCE</scope>
</reference>
<organism evidence="2">
    <name type="scientific">Salmonella phage PMBT31</name>
    <dbReference type="NCBI Taxonomy" id="3153514"/>
    <lineage>
        <taxon>Viruses</taxon>
        <taxon>Duplodnaviria</taxon>
        <taxon>Heunggongvirae</taxon>
        <taxon>Uroviricota</taxon>
        <taxon>Caudoviricetes</taxon>
    </lineage>
</organism>
<name>A0AAU8GK43_9CAUD</name>
<evidence type="ECO:0000256" key="1">
    <source>
        <dbReference type="SAM" id="MobiDB-lite"/>
    </source>
</evidence>
<evidence type="ECO:0000313" key="2">
    <source>
        <dbReference type="EMBL" id="XCH42348.1"/>
    </source>
</evidence>